<dbReference type="PROSITE" id="PS50929">
    <property type="entry name" value="ABC_TM1F"/>
    <property type="match status" value="1"/>
</dbReference>
<dbReference type="Gene3D" id="1.20.1560.10">
    <property type="entry name" value="ABC transporter type 1, transmembrane domain"/>
    <property type="match status" value="1"/>
</dbReference>
<dbReference type="SUPFAM" id="SSF90123">
    <property type="entry name" value="ABC transporter transmembrane region"/>
    <property type="match status" value="1"/>
</dbReference>
<dbReference type="PANTHER" id="PTHR24221:SF654">
    <property type="entry name" value="ATP-BINDING CASSETTE SUB-FAMILY B MEMBER 6"/>
    <property type="match status" value="1"/>
</dbReference>
<dbReference type="GO" id="GO:0005524">
    <property type="term" value="F:ATP binding"/>
    <property type="evidence" value="ECO:0007669"/>
    <property type="project" value="UniProtKB-KW"/>
</dbReference>
<evidence type="ECO:0000256" key="6">
    <source>
        <dbReference type="ARBA" id="ARBA00023136"/>
    </source>
</evidence>
<feature type="region of interest" description="Disordered" evidence="7">
    <location>
        <begin position="319"/>
        <end position="373"/>
    </location>
</feature>
<evidence type="ECO:0000256" key="7">
    <source>
        <dbReference type="SAM" id="MobiDB-lite"/>
    </source>
</evidence>
<feature type="domain" description="ABC transporter" evidence="9">
    <location>
        <begin position="381"/>
        <end position="628"/>
    </location>
</feature>
<reference evidence="11 12" key="1">
    <citation type="submission" date="2020-08" db="EMBL/GenBank/DDBJ databases">
        <title>A Genomic Blueprint of the Chicken Gut Microbiome.</title>
        <authorList>
            <person name="Gilroy R."/>
            <person name="Ravi A."/>
            <person name="Getino M."/>
            <person name="Pursley I."/>
            <person name="Horton D.L."/>
            <person name="Alikhan N.-F."/>
            <person name="Baker D."/>
            <person name="Gharbi K."/>
            <person name="Hall N."/>
            <person name="Watson M."/>
            <person name="Adriaenssens E.M."/>
            <person name="Foster-Nyarko E."/>
            <person name="Jarju S."/>
            <person name="Secka A."/>
            <person name="Antonio M."/>
            <person name="Oren A."/>
            <person name="Chaudhuri R."/>
            <person name="La Ragione R.M."/>
            <person name="Hildebrand F."/>
            <person name="Pallen M.J."/>
        </authorList>
    </citation>
    <scope>NUCLEOTIDE SEQUENCE [LARGE SCALE GENOMIC DNA]</scope>
    <source>
        <strain evidence="11 12">Sa2CUA8</strain>
    </source>
</reference>
<dbReference type="InterPro" id="IPR027417">
    <property type="entry name" value="P-loop_NTPase"/>
</dbReference>
<dbReference type="PROSITE" id="PS50893">
    <property type="entry name" value="ABC_TRANSPORTER_2"/>
    <property type="match status" value="1"/>
</dbReference>
<evidence type="ECO:0000256" key="2">
    <source>
        <dbReference type="ARBA" id="ARBA00022692"/>
    </source>
</evidence>
<evidence type="ECO:0000256" key="1">
    <source>
        <dbReference type="ARBA" id="ARBA00004651"/>
    </source>
</evidence>
<organism evidence="11 12">
    <name type="scientific">Oerskovia gallyi</name>
    <dbReference type="NCBI Taxonomy" id="2762226"/>
    <lineage>
        <taxon>Bacteria</taxon>
        <taxon>Bacillati</taxon>
        <taxon>Actinomycetota</taxon>
        <taxon>Actinomycetes</taxon>
        <taxon>Micrococcales</taxon>
        <taxon>Cellulomonadaceae</taxon>
        <taxon>Oerskovia</taxon>
    </lineage>
</organism>
<dbReference type="Pfam" id="PF00005">
    <property type="entry name" value="ABC_tran"/>
    <property type="match status" value="1"/>
</dbReference>
<name>A0ABR8V0H0_9CELL</name>
<evidence type="ECO:0000256" key="8">
    <source>
        <dbReference type="SAM" id="Phobius"/>
    </source>
</evidence>
<feature type="transmembrane region" description="Helical" evidence="8">
    <location>
        <begin position="56"/>
        <end position="81"/>
    </location>
</feature>
<feature type="compositionally biased region" description="Low complexity" evidence="7">
    <location>
        <begin position="319"/>
        <end position="329"/>
    </location>
</feature>
<keyword evidence="5 8" id="KW-1133">Transmembrane helix</keyword>
<sequence length="634" mass="66865">MLRAARFFLVLGYRTDRRRLLTAAILMTIGYLAGPLVGVALGALTNAALDQQTGLAISLGVCVAVLLIFELMMGHFAHLYYFELADLQQLELTDEVAGLAHGNPQIDQFDRPRFAELLTLVTEGLQRVRSALEATLQLSGLLLQVTITTVILAMVEPWLLLLPLAALPPVLLNNRAQKVLDSARDASAHEVQLSTHLVSLATTGSSAKEVRLFGAQAPVVARQRAAWSATTARVWSAHRRSALLRAAGQAWFACAYGVAVFLVVRQAVTGSANVGQVVLVITLAVQVSVQVSGALALLGTLQGVGRTVSHVEELRASVARPASSASPAAPGQPVPDGAAHPGASGTPVGEDVATASSGTVTAPAGEPVDPRGVPARLTRGVRFEDVTFTYPDTDRVILDGVSLDVPAGSTLAVVGDNGAGKSTLVKLLCGLYRPTSGRILVDGVDLRDLDDAEWQARTATLFQDFARFELTIRENVGVGRLASLDVDEDLWAALDRARGRGIVEKQAAGLDQLLGHGYGNGVGLSGGQWQTLGLGRTLLRREPLLLVLDEPAAALDAAAEHALFERFVATADEAGRAGGAITCFVSHRFSTVRDADQIVVLDAGKVREHGDHAALMARGDLYAELFGLQAGAYA</sequence>
<dbReference type="InterPro" id="IPR039421">
    <property type="entry name" value="Type_1_exporter"/>
</dbReference>
<keyword evidence="3" id="KW-0547">Nucleotide-binding</keyword>
<evidence type="ECO:0000256" key="4">
    <source>
        <dbReference type="ARBA" id="ARBA00022840"/>
    </source>
</evidence>
<evidence type="ECO:0000256" key="5">
    <source>
        <dbReference type="ARBA" id="ARBA00022989"/>
    </source>
</evidence>
<dbReference type="SUPFAM" id="SSF52540">
    <property type="entry name" value="P-loop containing nucleoside triphosphate hydrolases"/>
    <property type="match status" value="1"/>
</dbReference>
<dbReference type="PANTHER" id="PTHR24221">
    <property type="entry name" value="ATP-BINDING CASSETTE SUB-FAMILY B"/>
    <property type="match status" value="1"/>
</dbReference>
<dbReference type="InterPro" id="IPR011527">
    <property type="entry name" value="ABC1_TM_dom"/>
</dbReference>
<dbReference type="InterPro" id="IPR003439">
    <property type="entry name" value="ABC_transporter-like_ATP-bd"/>
</dbReference>
<accession>A0ABR8V0H0</accession>
<feature type="transmembrane region" description="Helical" evidence="8">
    <location>
        <begin position="20"/>
        <end position="44"/>
    </location>
</feature>
<evidence type="ECO:0000259" key="9">
    <source>
        <dbReference type="PROSITE" id="PS50893"/>
    </source>
</evidence>
<dbReference type="RefSeq" id="WP_191789986.1">
    <property type="nucleotide sequence ID" value="NZ_JACSQE010000004.1"/>
</dbReference>
<protein>
    <submittedName>
        <fullName evidence="11">ABC transporter ATP-binding protein</fullName>
    </submittedName>
</protein>
<comment type="subcellular location">
    <subcellularLocation>
        <location evidence="1">Cell membrane</location>
        <topology evidence="1">Multi-pass membrane protein</topology>
    </subcellularLocation>
</comment>
<feature type="transmembrane region" description="Helical" evidence="8">
    <location>
        <begin position="242"/>
        <end position="264"/>
    </location>
</feature>
<evidence type="ECO:0000313" key="12">
    <source>
        <dbReference type="Proteomes" id="UP000633601"/>
    </source>
</evidence>
<dbReference type="Gene3D" id="3.40.50.300">
    <property type="entry name" value="P-loop containing nucleotide triphosphate hydrolases"/>
    <property type="match status" value="1"/>
</dbReference>
<feature type="transmembrane region" description="Helical" evidence="8">
    <location>
        <begin position="141"/>
        <end position="167"/>
    </location>
</feature>
<evidence type="ECO:0000259" key="10">
    <source>
        <dbReference type="PROSITE" id="PS50929"/>
    </source>
</evidence>
<gene>
    <name evidence="11" type="ORF">H9640_07000</name>
</gene>
<dbReference type="InterPro" id="IPR036640">
    <property type="entry name" value="ABC1_TM_sf"/>
</dbReference>
<keyword evidence="4 11" id="KW-0067">ATP-binding</keyword>
<dbReference type="InterPro" id="IPR003593">
    <property type="entry name" value="AAA+_ATPase"/>
</dbReference>
<keyword evidence="2 8" id="KW-0812">Transmembrane</keyword>
<dbReference type="EMBL" id="JACSQE010000004">
    <property type="protein sequence ID" value="MBD7998292.1"/>
    <property type="molecule type" value="Genomic_DNA"/>
</dbReference>
<comment type="caution">
    <text evidence="11">The sequence shown here is derived from an EMBL/GenBank/DDBJ whole genome shotgun (WGS) entry which is preliminary data.</text>
</comment>
<feature type="domain" description="ABC transmembrane type-1" evidence="10">
    <location>
        <begin position="21"/>
        <end position="303"/>
    </location>
</feature>
<evidence type="ECO:0000256" key="3">
    <source>
        <dbReference type="ARBA" id="ARBA00022741"/>
    </source>
</evidence>
<feature type="transmembrane region" description="Helical" evidence="8">
    <location>
        <begin position="276"/>
        <end position="298"/>
    </location>
</feature>
<keyword evidence="6 8" id="KW-0472">Membrane</keyword>
<keyword evidence="12" id="KW-1185">Reference proteome</keyword>
<proteinExistence type="predicted"/>
<dbReference type="Proteomes" id="UP000633601">
    <property type="component" value="Unassembled WGS sequence"/>
</dbReference>
<evidence type="ECO:0000313" key="11">
    <source>
        <dbReference type="EMBL" id="MBD7998292.1"/>
    </source>
</evidence>
<dbReference type="Pfam" id="PF00664">
    <property type="entry name" value="ABC_membrane"/>
    <property type="match status" value="1"/>
</dbReference>
<dbReference type="SMART" id="SM00382">
    <property type="entry name" value="AAA"/>
    <property type="match status" value="1"/>
</dbReference>